<dbReference type="RefSeq" id="WP_180747301.1">
    <property type="nucleotide sequence ID" value="NZ_CBCRWQ010000015.1"/>
</dbReference>
<name>A0A7V8SK96_9LACT</name>
<feature type="domain" description="YopX protein" evidence="1">
    <location>
        <begin position="14"/>
        <end position="107"/>
    </location>
</feature>
<dbReference type="Pfam" id="PF09643">
    <property type="entry name" value="YopX"/>
    <property type="match status" value="1"/>
</dbReference>
<proteinExistence type="predicted"/>
<dbReference type="SUPFAM" id="SSF159006">
    <property type="entry name" value="YopX-like"/>
    <property type="match status" value="1"/>
</dbReference>
<dbReference type="InterPro" id="IPR019096">
    <property type="entry name" value="YopX_protein"/>
</dbReference>
<dbReference type="Gene3D" id="2.30.30.290">
    <property type="entry name" value="YopX-like domains"/>
    <property type="match status" value="1"/>
</dbReference>
<organism evidence="2 3">
    <name type="scientific">Pseudolactococcus laudensis</name>
    <dbReference type="NCBI Taxonomy" id="1494461"/>
    <lineage>
        <taxon>Bacteria</taxon>
        <taxon>Bacillati</taxon>
        <taxon>Bacillota</taxon>
        <taxon>Bacilli</taxon>
        <taxon>Lactobacillales</taxon>
        <taxon>Streptococcaceae</taxon>
        <taxon>Pseudolactococcus</taxon>
    </lineage>
</organism>
<gene>
    <name evidence="2" type="ORF">HZR21_08580</name>
</gene>
<sequence>MDDVVQLDWWYDDLRVNDDTFSDYVVMQSTGLHDKNGVEIFEGDIVNVDRTFRNPMTGSGTLTLNKNFEVVFINGMFTRDGTSMGLSKDLKCLTVVGDVYQNPELLEDV</sequence>
<protein>
    <recommendedName>
        <fullName evidence="1">YopX protein domain-containing protein</fullName>
    </recommendedName>
</protein>
<evidence type="ECO:0000259" key="1">
    <source>
        <dbReference type="Pfam" id="PF09643"/>
    </source>
</evidence>
<accession>A0A7V8SK96</accession>
<keyword evidence="3" id="KW-1185">Reference proteome</keyword>
<comment type="caution">
    <text evidence="2">The sequence shown here is derived from an EMBL/GenBank/DDBJ whole genome shotgun (WGS) entry which is preliminary data.</text>
</comment>
<reference evidence="2 3" key="1">
    <citation type="submission" date="2020-07" db="EMBL/GenBank/DDBJ databases">
        <authorList>
            <person name="Hilgarth M."/>
            <person name="Werum V."/>
            <person name="Vogel R.F."/>
        </authorList>
    </citation>
    <scope>NUCLEOTIDE SEQUENCE [LARGE SCALE GENOMIC DNA]</scope>
    <source>
        <strain evidence="2 3">DSM 28961</strain>
    </source>
</reference>
<dbReference type="GeneID" id="303195571"/>
<dbReference type="NCBIfam" id="TIGR01671">
    <property type="entry name" value="phage_TIGR01671"/>
    <property type="match status" value="1"/>
</dbReference>
<dbReference type="AlphaFoldDB" id="A0A7V8SK96"/>
<dbReference type="Proteomes" id="UP000530186">
    <property type="component" value="Unassembled WGS sequence"/>
</dbReference>
<evidence type="ECO:0000313" key="2">
    <source>
        <dbReference type="EMBL" id="MBA0017172.1"/>
    </source>
</evidence>
<dbReference type="InterPro" id="IPR010024">
    <property type="entry name" value="CHP16711"/>
</dbReference>
<evidence type="ECO:0000313" key="3">
    <source>
        <dbReference type="Proteomes" id="UP000530186"/>
    </source>
</evidence>
<dbReference type="InterPro" id="IPR023385">
    <property type="entry name" value="YopX-like_C"/>
</dbReference>
<dbReference type="EMBL" id="JACBNY010000016">
    <property type="protein sequence ID" value="MBA0017172.1"/>
    <property type="molecule type" value="Genomic_DNA"/>
</dbReference>